<proteinExistence type="predicted"/>
<evidence type="ECO:0000313" key="2">
    <source>
        <dbReference type="Proteomes" id="UP001305647"/>
    </source>
</evidence>
<dbReference type="AlphaFoldDB" id="A0AAN6PYF2"/>
<comment type="caution">
    <text evidence="1">The sequence shown here is derived from an EMBL/GenBank/DDBJ whole genome shotgun (WGS) entry which is preliminary data.</text>
</comment>
<keyword evidence="2" id="KW-1185">Reference proteome</keyword>
<accession>A0AAN6PYF2</accession>
<dbReference type="Proteomes" id="UP001305647">
    <property type="component" value="Unassembled WGS sequence"/>
</dbReference>
<evidence type="ECO:0000313" key="1">
    <source>
        <dbReference type="EMBL" id="KAK4098944.1"/>
    </source>
</evidence>
<gene>
    <name evidence="1" type="ORF">N658DRAFT_207665</name>
</gene>
<protein>
    <submittedName>
        <fullName evidence="1">Uncharacterized protein</fullName>
    </submittedName>
</protein>
<reference evidence="1" key="2">
    <citation type="submission" date="2023-05" db="EMBL/GenBank/DDBJ databases">
        <authorList>
            <consortium name="Lawrence Berkeley National Laboratory"/>
            <person name="Steindorff A."/>
            <person name="Hensen N."/>
            <person name="Bonometti L."/>
            <person name="Westerberg I."/>
            <person name="Brannstrom I.O."/>
            <person name="Guillou S."/>
            <person name="Cros-Aarteil S."/>
            <person name="Calhoun S."/>
            <person name="Haridas S."/>
            <person name="Kuo A."/>
            <person name="Mondo S."/>
            <person name="Pangilinan J."/>
            <person name="Riley R."/>
            <person name="Labutti K."/>
            <person name="Andreopoulos B."/>
            <person name="Lipzen A."/>
            <person name="Chen C."/>
            <person name="Yanf M."/>
            <person name="Daum C."/>
            <person name="Ng V."/>
            <person name="Clum A."/>
            <person name="Ohm R."/>
            <person name="Martin F."/>
            <person name="Silar P."/>
            <person name="Natvig D."/>
            <person name="Lalanne C."/>
            <person name="Gautier V."/>
            <person name="Ament-Velasquez S.L."/>
            <person name="Kruys A."/>
            <person name="Hutchinson M.I."/>
            <person name="Powell A.J."/>
            <person name="Barry K."/>
            <person name="Miller A.N."/>
            <person name="Grigoriev I.V."/>
            <person name="Debuchy R."/>
            <person name="Gladieux P."/>
            <person name="Thoren M.H."/>
            <person name="Johannesson H."/>
        </authorList>
    </citation>
    <scope>NUCLEOTIDE SEQUENCE</scope>
    <source>
        <strain evidence="1">CBS 757.83</strain>
    </source>
</reference>
<organism evidence="1 2">
    <name type="scientific">Parathielavia hyrcaniae</name>
    <dbReference type="NCBI Taxonomy" id="113614"/>
    <lineage>
        <taxon>Eukaryota</taxon>
        <taxon>Fungi</taxon>
        <taxon>Dikarya</taxon>
        <taxon>Ascomycota</taxon>
        <taxon>Pezizomycotina</taxon>
        <taxon>Sordariomycetes</taxon>
        <taxon>Sordariomycetidae</taxon>
        <taxon>Sordariales</taxon>
        <taxon>Chaetomiaceae</taxon>
        <taxon>Parathielavia</taxon>
    </lineage>
</organism>
<dbReference type="EMBL" id="MU863654">
    <property type="protein sequence ID" value="KAK4098944.1"/>
    <property type="molecule type" value="Genomic_DNA"/>
</dbReference>
<name>A0AAN6PYF2_9PEZI</name>
<sequence length="194" mass="20727">MGFAMGAFAVGGSPSPSSLSEDCFCVAALVALSRSDPSPSSSSFRASLLPRLAPGSLLPSPLSSPRSDLPVDQPSVTSPTVTVALTFDTKSFYRCCQCVYLAAGHLNHHTLCSPRHVDRIEITRLADCLVQALGSGRQQPIYWHVGRSQQEEEATGLAWSLAASIKLKRRCLEASVLWSCQQGRHAEKQGAATV</sequence>
<reference evidence="1" key="1">
    <citation type="journal article" date="2023" name="Mol. Phylogenet. Evol.">
        <title>Genome-scale phylogeny and comparative genomics of the fungal order Sordariales.</title>
        <authorList>
            <person name="Hensen N."/>
            <person name="Bonometti L."/>
            <person name="Westerberg I."/>
            <person name="Brannstrom I.O."/>
            <person name="Guillou S."/>
            <person name="Cros-Aarteil S."/>
            <person name="Calhoun S."/>
            <person name="Haridas S."/>
            <person name="Kuo A."/>
            <person name="Mondo S."/>
            <person name="Pangilinan J."/>
            <person name="Riley R."/>
            <person name="LaButti K."/>
            <person name="Andreopoulos B."/>
            <person name="Lipzen A."/>
            <person name="Chen C."/>
            <person name="Yan M."/>
            <person name="Daum C."/>
            <person name="Ng V."/>
            <person name="Clum A."/>
            <person name="Steindorff A."/>
            <person name="Ohm R.A."/>
            <person name="Martin F."/>
            <person name="Silar P."/>
            <person name="Natvig D.O."/>
            <person name="Lalanne C."/>
            <person name="Gautier V."/>
            <person name="Ament-Velasquez S.L."/>
            <person name="Kruys A."/>
            <person name="Hutchinson M.I."/>
            <person name="Powell A.J."/>
            <person name="Barry K."/>
            <person name="Miller A.N."/>
            <person name="Grigoriev I.V."/>
            <person name="Debuchy R."/>
            <person name="Gladieux P."/>
            <person name="Hiltunen Thoren M."/>
            <person name="Johannesson H."/>
        </authorList>
    </citation>
    <scope>NUCLEOTIDE SEQUENCE</scope>
    <source>
        <strain evidence="1">CBS 757.83</strain>
    </source>
</reference>